<comment type="similarity">
    <text evidence="2 8">Belongs to the TFB2 family.</text>
</comment>
<keyword evidence="11" id="KW-0934">Plastid</keyword>
<evidence type="ECO:0000256" key="6">
    <source>
        <dbReference type="ARBA" id="ARBA00023204"/>
    </source>
</evidence>
<evidence type="ECO:0000313" key="12">
    <source>
        <dbReference type="Proteomes" id="UP001374535"/>
    </source>
</evidence>
<dbReference type="Pfam" id="PF00085">
    <property type="entry name" value="Thioredoxin"/>
    <property type="match status" value="1"/>
</dbReference>
<sequence length="766" mass="86762">MATLTNNLLFKSPVSLSPLPKLLPLLSHASTLPFLPKTSSSRISTTPNYNRTPLIPRATAAPGAKKAEKKERVQRVHSIQEFDSALESAKERLVVVEYAASDSEESSQIYPFMVELSRSCSDVEFILVMGDESAQTKELLKREKVENVPHFSFYKSREKIHEEEGIGPDMLVGDVLYYGDSHSAVEQLHSVEDVQKLIEDHKVDHKLIVLDVGLKHCGPCVKVYPTVVKLSRQMDSVVFARMNGDENESCMQFLRDMEVVQVPTFLFIRDGNIEGRYVGSGKGELIGEILRSGDAEDLCQVVDDGEVERLGEESLYAPPLCQVVDPSISLCKVSLYAPLRKKGGGVRITMPEVRIIAKNFMDMVASMPAMKLDKLYENGFICEAILRSLPPLAKKYVIQMLQIDVPVAAKLLEEWVLPDGLSKHRVAIDRLVQLRVFLEAVDSGTLPRESMPSNITVRLPTLENLEAYALEQWEVDKPLNISSSLMKLFQRRLLSHRDKEAPKLTESGFQFLLMDTNAQLWYIIREYISNSEERGVDAADLISFMLELSFHVIGEAYSINTLTDFQRSIINDLADLGLVKLQQGRKGSWFIPTKLATNLSMSLADSSSRKQGFVVVETNFRVYAYSTSKLHCEILRLFSRVEYQLPNLIVGAITKESLYNAFENGITADQIVTFLQQNAHPRVAERIPSVPENVTDQIRLWEADLNRVEMTDAYYYDEFPSRDVFEGACDCAREWNGLLWEDSKKMHMVVKTEVHPYVRDYLRRQK</sequence>
<dbReference type="PANTHER" id="PTHR13152">
    <property type="entry name" value="TFIIH, POLYPEPTIDE 4"/>
    <property type="match status" value="1"/>
</dbReference>
<keyword evidence="3 8" id="KW-0227">DNA damage</keyword>
<dbReference type="SUPFAM" id="SSF52833">
    <property type="entry name" value="Thioredoxin-like"/>
    <property type="match status" value="2"/>
</dbReference>
<evidence type="ECO:0000256" key="1">
    <source>
        <dbReference type="ARBA" id="ARBA00004123"/>
    </source>
</evidence>
<keyword evidence="4 8" id="KW-0805">Transcription regulation</keyword>
<feature type="domain" description="Thioredoxin" evidence="10">
    <location>
        <begin position="161"/>
        <end position="307"/>
    </location>
</feature>
<evidence type="ECO:0000256" key="2">
    <source>
        <dbReference type="ARBA" id="ARBA00007132"/>
    </source>
</evidence>
<dbReference type="GO" id="GO:0006289">
    <property type="term" value="P:nucleotide-excision repair"/>
    <property type="evidence" value="ECO:0007669"/>
    <property type="project" value="InterPro"/>
</dbReference>
<evidence type="ECO:0000256" key="7">
    <source>
        <dbReference type="ARBA" id="ARBA00023242"/>
    </source>
</evidence>
<evidence type="ECO:0000256" key="8">
    <source>
        <dbReference type="RuleBase" id="RU364024"/>
    </source>
</evidence>
<dbReference type="GO" id="GO:0003690">
    <property type="term" value="F:double-stranded DNA binding"/>
    <property type="evidence" value="ECO:0007669"/>
    <property type="project" value="TreeGrafter"/>
</dbReference>
<dbReference type="InterPro" id="IPR004598">
    <property type="entry name" value="TFIIH_p52/Tfb2"/>
</dbReference>
<dbReference type="AlphaFoldDB" id="A0AAQ3MD72"/>
<gene>
    <name evidence="11" type="ORF">V8G54_037973</name>
</gene>
<keyword evidence="7 8" id="KW-0539">Nucleus</keyword>
<dbReference type="InterPro" id="IPR013766">
    <property type="entry name" value="Thioredoxin_domain"/>
</dbReference>
<proteinExistence type="inferred from homology"/>
<feature type="region of interest" description="Disordered" evidence="9">
    <location>
        <begin position="37"/>
        <end position="72"/>
    </location>
</feature>
<dbReference type="Proteomes" id="UP001374535">
    <property type="component" value="Chloroplast Pltd"/>
</dbReference>
<dbReference type="Pfam" id="PF18307">
    <property type="entry name" value="Tfb2_C"/>
    <property type="match status" value="1"/>
</dbReference>
<name>A0AAQ3MD72_VIGMU</name>
<evidence type="ECO:0000256" key="9">
    <source>
        <dbReference type="SAM" id="MobiDB-lite"/>
    </source>
</evidence>
<dbReference type="PANTHER" id="PTHR13152:SF0">
    <property type="entry name" value="GENERAL TRANSCRIPTION FACTOR IIH SUBUNIT 4"/>
    <property type="match status" value="1"/>
</dbReference>
<comment type="function">
    <text evidence="8">Component of the general transcription and DNA repair factor IIH (TFIIH) core complex which is involved in general and transcription-coupled nucleotide excision repair (NER) of damaged DNA.</text>
</comment>
<keyword evidence="11" id="KW-0150">Chloroplast</keyword>
<dbReference type="GO" id="GO:0001671">
    <property type="term" value="F:ATPase activator activity"/>
    <property type="evidence" value="ECO:0007669"/>
    <property type="project" value="InterPro"/>
</dbReference>
<accession>A0AAQ3MD72</accession>
<evidence type="ECO:0000256" key="4">
    <source>
        <dbReference type="ARBA" id="ARBA00023015"/>
    </source>
</evidence>
<keyword evidence="6 8" id="KW-0234">DNA repair</keyword>
<dbReference type="EMBL" id="CP144689">
    <property type="protein sequence ID" value="WVY89044.1"/>
    <property type="molecule type" value="Genomic_DNA"/>
</dbReference>
<dbReference type="PROSITE" id="PS51352">
    <property type="entry name" value="THIOREDOXIN_2"/>
    <property type="match status" value="1"/>
</dbReference>
<dbReference type="Gene3D" id="3.30.70.2610">
    <property type="match status" value="1"/>
</dbReference>
<evidence type="ECO:0000259" key="10">
    <source>
        <dbReference type="PROSITE" id="PS51352"/>
    </source>
</evidence>
<dbReference type="InterPro" id="IPR040662">
    <property type="entry name" value="Tfb2_C"/>
</dbReference>
<keyword evidence="12" id="KW-1185">Reference proteome</keyword>
<dbReference type="GO" id="GO:0000439">
    <property type="term" value="C:transcription factor TFIIH core complex"/>
    <property type="evidence" value="ECO:0007669"/>
    <property type="project" value="InterPro"/>
</dbReference>
<protein>
    <recommendedName>
        <fullName evidence="8">RNA polymerase II transcription factor B subunit 2</fullName>
    </recommendedName>
</protein>
<feature type="compositionally biased region" description="Polar residues" evidence="9">
    <location>
        <begin position="37"/>
        <end position="51"/>
    </location>
</feature>
<evidence type="ECO:0000256" key="3">
    <source>
        <dbReference type="ARBA" id="ARBA00022763"/>
    </source>
</evidence>
<evidence type="ECO:0000313" key="11">
    <source>
        <dbReference type="EMBL" id="WVY89044.1"/>
    </source>
</evidence>
<organism evidence="11 12">
    <name type="scientific">Vigna mungo</name>
    <name type="common">Black gram</name>
    <name type="synonym">Phaseolus mungo</name>
    <dbReference type="NCBI Taxonomy" id="3915"/>
    <lineage>
        <taxon>Eukaryota</taxon>
        <taxon>Viridiplantae</taxon>
        <taxon>Streptophyta</taxon>
        <taxon>Embryophyta</taxon>
        <taxon>Tracheophyta</taxon>
        <taxon>Spermatophyta</taxon>
        <taxon>Magnoliopsida</taxon>
        <taxon>eudicotyledons</taxon>
        <taxon>Gunneridae</taxon>
        <taxon>Pentapetalae</taxon>
        <taxon>rosids</taxon>
        <taxon>fabids</taxon>
        <taxon>Fabales</taxon>
        <taxon>Fabaceae</taxon>
        <taxon>Papilionoideae</taxon>
        <taxon>50 kb inversion clade</taxon>
        <taxon>NPAAA clade</taxon>
        <taxon>indigoferoid/millettioid clade</taxon>
        <taxon>Phaseoleae</taxon>
        <taxon>Vigna</taxon>
    </lineage>
</organism>
<dbReference type="InterPro" id="IPR036249">
    <property type="entry name" value="Thioredoxin-like_sf"/>
</dbReference>
<dbReference type="GO" id="GO:0005675">
    <property type="term" value="C:transcription factor TFIIH holo complex"/>
    <property type="evidence" value="ECO:0007669"/>
    <property type="project" value="TreeGrafter"/>
</dbReference>
<dbReference type="Gene3D" id="3.40.30.10">
    <property type="entry name" value="Glutaredoxin"/>
    <property type="match status" value="2"/>
</dbReference>
<comment type="subcellular location">
    <subcellularLocation>
        <location evidence="1 8">Nucleus</location>
    </subcellularLocation>
</comment>
<dbReference type="Pfam" id="PF03849">
    <property type="entry name" value="Tfb2"/>
    <property type="match status" value="2"/>
</dbReference>
<keyword evidence="5 8" id="KW-0804">Transcription</keyword>
<geneLocation type="chloroplast" evidence="11"/>
<reference evidence="11 12" key="1">
    <citation type="journal article" date="2023" name="Life. Sci Alliance">
        <title>Evolutionary insights into 3D genome organization and epigenetic landscape of Vigna mungo.</title>
        <authorList>
            <person name="Junaid A."/>
            <person name="Singh B."/>
            <person name="Bhatia S."/>
        </authorList>
    </citation>
    <scope>NUCLEOTIDE SEQUENCE [LARGE SCALE GENOMIC DNA]</scope>
    <source>
        <strain evidence="11">Urdbean</strain>
    </source>
</reference>
<evidence type="ECO:0000256" key="5">
    <source>
        <dbReference type="ARBA" id="ARBA00023163"/>
    </source>
</evidence>